<evidence type="ECO:0000256" key="1">
    <source>
        <dbReference type="SAM" id="SignalP"/>
    </source>
</evidence>
<evidence type="ECO:0000313" key="2">
    <source>
        <dbReference type="EMBL" id="PWB74492.1"/>
    </source>
</evidence>
<name>A0A855X8H2_9BACT</name>
<feature type="chain" id="PRO_5032273579" description="Tetratricopeptide repeat protein" evidence="1">
    <location>
        <begin position="20"/>
        <end position="344"/>
    </location>
</feature>
<organism evidence="2 3">
    <name type="scientific">candidate division GN15 bacterium</name>
    <dbReference type="NCBI Taxonomy" id="2072418"/>
    <lineage>
        <taxon>Bacteria</taxon>
        <taxon>candidate division GN15</taxon>
    </lineage>
</organism>
<dbReference type="SUPFAM" id="SSF48452">
    <property type="entry name" value="TPR-like"/>
    <property type="match status" value="1"/>
</dbReference>
<dbReference type="Proteomes" id="UP000250918">
    <property type="component" value="Unassembled WGS sequence"/>
</dbReference>
<dbReference type="AlphaFoldDB" id="A0A855X8H2"/>
<evidence type="ECO:0008006" key="4">
    <source>
        <dbReference type="Google" id="ProtNLM"/>
    </source>
</evidence>
<reference evidence="2 3" key="1">
    <citation type="journal article" date="2018" name="ISME J.">
        <title>A methanotrophic archaeon couples anaerobic oxidation of methane to Fe(III) reduction.</title>
        <authorList>
            <person name="Cai C."/>
            <person name="Leu A.O."/>
            <person name="Xie G.J."/>
            <person name="Guo J."/>
            <person name="Feng Y."/>
            <person name="Zhao J.X."/>
            <person name="Tyson G.W."/>
            <person name="Yuan Z."/>
            <person name="Hu S."/>
        </authorList>
    </citation>
    <scope>NUCLEOTIDE SEQUENCE [LARGE SCALE GENOMIC DNA]</scope>
    <source>
        <strain evidence="2">FeB_12</strain>
    </source>
</reference>
<keyword evidence="1" id="KW-0732">Signal</keyword>
<gene>
    <name evidence="2" type="ORF">C3F09_03940</name>
</gene>
<comment type="caution">
    <text evidence="2">The sequence shown here is derived from an EMBL/GenBank/DDBJ whole genome shotgun (WGS) entry which is preliminary data.</text>
</comment>
<dbReference type="InterPro" id="IPR011990">
    <property type="entry name" value="TPR-like_helical_dom_sf"/>
</dbReference>
<sequence>MIGAAILLMTLSLSANSWGQAPKPPATAPNPQVPPEPKLHTLTEILQIMEASPLLYDYGSVPDSVAEKDDSSRRPVLRDKQYVKVVNGRPALVEYTITPEVQQQLDLLNESNQAKNYAMSLGFSRKMLELDSTFNYARTLIGDAFYLLEQYDSAIYWLRSSITHNYADYEAHWFLADALLASHDTTGAIRELTLAHVLNVNASLLEQSLTEYRKLKGRTFGEWEFRPHVKLEKKADTVFVRYDAKSEGYALVKAVWAYEPGYSEKMLGRKPDQVSFRMLEEREAVGCDRETDTALNRRLERIERAGYFDEFLLYEIAARRYPEWIPTMPHELIRRIAEYVDKFR</sequence>
<feature type="signal peptide" evidence="1">
    <location>
        <begin position="1"/>
        <end position="19"/>
    </location>
</feature>
<dbReference type="EMBL" id="PQAP01000031">
    <property type="protein sequence ID" value="PWB74492.1"/>
    <property type="molecule type" value="Genomic_DNA"/>
</dbReference>
<accession>A0A855X8H2</accession>
<evidence type="ECO:0000313" key="3">
    <source>
        <dbReference type="Proteomes" id="UP000250918"/>
    </source>
</evidence>
<proteinExistence type="predicted"/>
<dbReference type="Gene3D" id="1.25.40.10">
    <property type="entry name" value="Tetratricopeptide repeat domain"/>
    <property type="match status" value="1"/>
</dbReference>
<protein>
    <recommendedName>
        <fullName evidence="4">Tetratricopeptide repeat protein</fullName>
    </recommendedName>
</protein>